<name>A0A2U3KRB6_9BACT</name>
<proteinExistence type="predicted"/>
<dbReference type="EMBL" id="OMOD01000137">
    <property type="protein sequence ID" value="SPF42213.1"/>
    <property type="molecule type" value="Genomic_DNA"/>
</dbReference>
<dbReference type="Proteomes" id="UP000238701">
    <property type="component" value="Unassembled WGS sequence"/>
</dbReference>
<protein>
    <submittedName>
        <fullName evidence="1">Uncharacterized protein</fullName>
    </submittedName>
</protein>
<evidence type="ECO:0000313" key="2">
    <source>
        <dbReference type="Proteomes" id="UP000238701"/>
    </source>
</evidence>
<evidence type="ECO:0000313" key="1">
    <source>
        <dbReference type="EMBL" id="SPF42213.1"/>
    </source>
</evidence>
<reference evidence="2" key="1">
    <citation type="submission" date="2018-02" db="EMBL/GenBank/DDBJ databases">
        <authorList>
            <person name="Hausmann B."/>
        </authorList>
    </citation>
    <scope>NUCLEOTIDE SEQUENCE [LARGE SCALE GENOMIC DNA]</scope>
    <source>
        <strain evidence="2">Peat soil MAG SbA1</strain>
    </source>
</reference>
<sequence>MPAGSLDIIVKLHILFAIVVKEAICELSACEVFLLVDSGSGFVSLSACGPGAGQRE</sequence>
<dbReference type="AlphaFoldDB" id="A0A2U3KRB6"/>
<organism evidence="1 2">
    <name type="scientific">Candidatus Sulfotelmatobacter kueseliae</name>
    <dbReference type="NCBI Taxonomy" id="2042962"/>
    <lineage>
        <taxon>Bacteria</taxon>
        <taxon>Pseudomonadati</taxon>
        <taxon>Acidobacteriota</taxon>
        <taxon>Terriglobia</taxon>
        <taxon>Terriglobales</taxon>
        <taxon>Candidatus Korobacteraceae</taxon>
        <taxon>Candidatus Sulfotelmatobacter</taxon>
    </lineage>
</organism>
<gene>
    <name evidence="1" type="ORF">SBA1_430014</name>
</gene>
<accession>A0A2U3KRB6</accession>